<feature type="domain" description="Glycosyltransferase 2-like" evidence="3">
    <location>
        <begin position="245"/>
        <end position="454"/>
    </location>
</feature>
<evidence type="ECO:0000313" key="4">
    <source>
        <dbReference type="EMBL" id="CAE4610237.1"/>
    </source>
</evidence>
<feature type="compositionally biased region" description="Low complexity" evidence="1">
    <location>
        <begin position="16"/>
        <end position="27"/>
    </location>
</feature>
<name>A0A7S4RCH2_9DINO</name>
<dbReference type="EMBL" id="HBNR01047965">
    <property type="protein sequence ID" value="CAE4610237.1"/>
    <property type="molecule type" value="Transcribed_RNA"/>
</dbReference>
<feature type="region of interest" description="Disordered" evidence="1">
    <location>
        <begin position="569"/>
        <end position="588"/>
    </location>
</feature>
<feature type="transmembrane region" description="Helical" evidence="2">
    <location>
        <begin position="605"/>
        <end position="630"/>
    </location>
</feature>
<proteinExistence type="predicted"/>
<evidence type="ECO:0000256" key="2">
    <source>
        <dbReference type="SAM" id="Phobius"/>
    </source>
</evidence>
<protein>
    <recommendedName>
        <fullName evidence="3">Glycosyltransferase 2-like domain-containing protein</fullName>
    </recommendedName>
</protein>
<reference evidence="4" key="1">
    <citation type="submission" date="2021-01" db="EMBL/GenBank/DDBJ databases">
        <authorList>
            <person name="Corre E."/>
            <person name="Pelletier E."/>
            <person name="Niang G."/>
            <person name="Scheremetjew M."/>
            <person name="Finn R."/>
            <person name="Kale V."/>
            <person name="Holt S."/>
            <person name="Cochrane G."/>
            <person name="Meng A."/>
            <person name="Brown T."/>
            <person name="Cohen L."/>
        </authorList>
    </citation>
    <scope>NUCLEOTIDE SEQUENCE</scope>
    <source>
        <strain evidence="4">CCMP3105</strain>
    </source>
</reference>
<accession>A0A7S4RCH2</accession>
<feature type="transmembrane region" description="Helical" evidence="2">
    <location>
        <begin position="39"/>
        <end position="65"/>
    </location>
</feature>
<dbReference type="AlphaFoldDB" id="A0A7S4RCH2"/>
<gene>
    <name evidence="4" type="ORF">AMON00008_LOCUS33453</name>
</gene>
<feature type="region of interest" description="Disordered" evidence="1">
    <location>
        <begin position="1"/>
        <end position="27"/>
    </location>
</feature>
<dbReference type="InterPro" id="IPR001173">
    <property type="entry name" value="Glyco_trans_2-like"/>
</dbReference>
<sequence>MGCLERVPAPTPRGGPPRAEAAAPGQPIRWRRSRGSERSLAVCFATVMLGMTVVLMVSVVVPLVQPQYQEWYSVLLGFLGVVALGSGLYVLQIGWGALRWTWRYQREKDTDWQEAWRAARDASAPGAVREWSQVQHFVVVTNYAEPGDMLRLLAYTLMSQRAPGLCRRQITLVLAMEEREGAAGREKARALCDELGPYFRDVLATFHPAGLPGEIRGKASNFKWAAAQVEAYIRQGAGLYEEDCIIHVADADSLYDPNYFANVTYLFCVRDDRHDLVWQPCMIPTCNFWQVAPPCRQVNVMIAAQEMMSAHDPLEFQVPFSTYGVTLAALQHVGGTGSAGDAQDGDVIAEDHHLFIKAFLATGGRMRVQPVFLPCLNFSVGGQQTSLCRNLCDRYVQAKRHMFGISELFYLVALLLQGCCRHRRGFGCRACFRALALCGKLLKVHSVPYAGLWIPLGLVLVSLLKLQQSYCEDREVRHAEALCRDKLGHVTQSRGAVIFSVSTSLTFIGGMFVVAAFARMLYVVHHTLMNIGDPRGEFMNSFLWASAAHGPPSLSFCSSSSWEGLREPPFRQAEQEQQEQQQRPPLRRPVVVGDGYPWCGTVIQLAIEFLTLGLLTSLLFGSIPAVLGLLRFIIRGHTMDYVTAPKGPAAGFPAADGAVRAAPSTPEDLGTSLIALGGGSEAGRLDGGPAKQVKALV</sequence>
<organism evidence="4">
    <name type="scientific">Alexandrium monilatum</name>
    <dbReference type="NCBI Taxonomy" id="311494"/>
    <lineage>
        <taxon>Eukaryota</taxon>
        <taxon>Sar</taxon>
        <taxon>Alveolata</taxon>
        <taxon>Dinophyceae</taxon>
        <taxon>Gonyaulacales</taxon>
        <taxon>Pyrocystaceae</taxon>
        <taxon>Alexandrium</taxon>
    </lineage>
</organism>
<keyword evidence="2" id="KW-0472">Membrane</keyword>
<evidence type="ECO:0000259" key="3">
    <source>
        <dbReference type="Pfam" id="PF13632"/>
    </source>
</evidence>
<feature type="transmembrane region" description="Helical" evidence="2">
    <location>
        <begin position="496"/>
        <end position="522"/>
    </location>
</feature>
<keyword evidence="2" id="KW-0812">Transmembrane</keyword>
<feature type="transmembrane region" description="Helical" evidence="2">
    <location>
        <begin position="71"/>
        <end position="98"/>
    </location>
</feature>
<dbReference type="Pfam" id="PF13632">
    <property type="entry name" value="Glyco_trans_2_3"/>
    <property type="match status" value="1"/>
</dbReference>
<dbReference type="PANTHER" id="PTHR36851:SF1">
    <property type="entry name" value="GLYCO_TRANS_2-LIKE DOMAIN-CONTAINING PROTEIN"/>
    <property type="match status" value="1"/>
</dbReference>
<evidence type="ECO:0000256" key="1">
    <source>
        <dbReference type="SAM" id="MobiDB-lite"/>
    </source>
</evidence>
<keyword evidence="2" id="KW-1133">Transmembrane helix</keyword>
<dbReference type="PANTHER" id="PTHR36851">
    <property type="entry name" value="UNNAMED PRODUCT"/>
    <property type="match status" value="1"/>
</dbReference>